<organism evidence="1 2">
    <name type="scientific">Bonamia ostreae</name>
    <dbReference type="NCBI Taxonomy" id="126728"/>
    <lineage>
        <taxon>Eukaryota</taxon>
        <taxon>Sar</taxon>
        <taxon>Rhizaria</taxon>
        <taxon>Endomyxa</taxon>
        <taxon>Ascetosporea</taxon>
        <taxon>Haplosporida</taxon>
        <taxon>Bonamia</taxon>
    </lineage>
</organism>
<dbReference type="Proteomes" id="UP001439008">
    <property type="component" value="Unassembled WGS sequence"/>
</dbReference>
<comment type="caution">
    <text evidence="1">The sequence shown here is derived from an EMBL/GenBank/DDBJ whole genome shotgun (WGS) entry which is preliminary data.</text>
</comment>
<sequence length="163" mass="19129">MKDDLLKWQKTFSEKILRVADKIVGRRNFVADDENDIENNIGNNGTKRYSATTISDENFKSTLNDNKEYRFESIDLNGYQYSGRFSRLKTKRGIVSTLEVLRAASARREICLKSYQNKKERLETMAKTLGQRRDAFLNSVWKRYFDENKGFTNFIDNSKKIDL</sequence>
<protein>
    <submittedName>
        <fullName evidence="1">Uncharacterized protein</fullName>
    </submittedName>
</protein>
<keyword evidence="2" id="KW-1185">Reference proteome</keyword>
<reference evidence="1 2" key="1">
    <citation type="journal article" date="2024" name="BMC Biol.">
        <title>Comparative genomics of Ascetosporea gives new insight into the evolutionary basis for animal parasitism in Rhizaria.</title>
        <authorList>
            <person name="Hiltunen Thoren M."/>
            <person name="Onut-Brannstrom I."/>
            <person name="Alfjorden A."/>
            <person name="Peckova H."/>
            <person name="Swords F."/>
            <person name="Hooper C."/>
            <person name="Holzer A.S."/>
            <person name="Bass D."/>
            <person name="Burki F."/>
        </authorList>
    </citation>
    <scope>NUCLEOTIDE SEQUENCE [LARGE SCALE GENOMIC DNA]</scope>
    <source>
        <strain evidence="1">20-A016</strain>
    </source>
</reference>
<evidence type="ECO:0000313" key="1">
    <source>
        <dbReference type="EMBL" id="MES1919882.1"/>
    </source>
</evidence>
<evidence type="ECO:0000313" key="2">
    <source>
        <dbReference type="Proteomes" id="UP001439008"/>
    </source>
</evidence>
<gene>
    <name evidence="1" type="ORF">MHBO_001634</name>
</gene>
<accession>A0ABV2AKT2</accession>
<proteinExistence type="predicted"/>
<dbReference type="EMBL" id="JBDODL010000432">
    <property type="protein sequence ID" value="MES1919882.1"/>
    <property type="molecule type" value="Genomic_DNA"/>
</dbReference>
<name>A0ABV2AKT2_9EUKA</name>